<dbReference type="AlphaFoldDB" id="A0A0K0ETS3"/>
<protein>
    <submittedName>
        <fullName evidence="1">Radical SAM protein</fullName>
    </submittedName>
</protein>
<dbReference type="WBParaSite" id="SSTP_0001284900.1">
    <property type="protein sequence ID" value="SSTP_0001284900.1"/>
    <property type="gene ID" value="SSTP_0001284900"/>
</dbReference>
<organism evidence="1">
    <name type="scientific">Strongyloides stercoralis</name>
    <name type="common">Threadworm</name>
    <dbReference type="NCBI Taxonomy" id="6248"/>
    <lineage>
        <taxon>Eukaryota</taxon>
        <taxon>Metazoa</taxon>
        <taxon>Ecdysozoa</taxon>
        <taxon>Nematoda</taxon>
        <taxon>Chromadorea</taxon>
        <taxon>Rhabditida</taxon>
        <taxon>Tylenchina</taxon>
        <taxon>Panagrolaimomorpha</taxon>
        <taxon>Strongyloidoidea</taxon>
        <taxon>Strongyloididae</taxon>
        <taxon>Strongyloides</taxon>
    </lineage>
</organism>
<accession>A0A0K0ETS3</accession>
<evidence type="ECO:0000313" key="1">
    <source>
        <dbReference type="WBParaSite" id="SSTP_0001284900.1"/>
    </source>
</evidence>
<reference evidence="1" key="1">
    <citation type="submission" date="2015-08" db="UniProtKB">
        <authorList>
            <consortium name="WormBaseParasite"/>
        </authorList>
    </citation>
    <scope>IDENTIFICATION</scope>
</reference>
<proteinExistence type="predicted"/>
<name>A0A0K0ETS3_STRER</name>
<sequence length="78" mass="8566">MSTFFFLGRIHLELNANYDGESSHCYRCFGGCCSTGTGSEALKLLRRELKDVAILQLSLKHGCSFVRVGRCCSTGAEL</sequence>